<dbReference type="EMBL" id="LOCQ01000058">
    <property type="protein sequence ID" value="OBV38314.1"/>
    <property type="molecule type" value="Genomic_DNA"/>
</dbReference>
<dbReference type="AlphaFoldDB" id="A0A1A7BZY6"/>
<dbReference type="PATRIC" id="fig|1747903.4.peg.1861"/>
<reference evidence="1 2" key="1">
    <citation type="submission" date="2016-04" db="EMBL/GenBank/DDBJ databases">
        <title>Draft genome sequence of Janthinobacterium psychrotolerans sp. nov., isolated from freshwater sediments in Denmark.</title>
        <authorList>
            <person name="Gong X."/>
            <person name="Skrivergaard S."/>
            <person name="Korsgaard B.S."/>
            <person name="Schreiber L."/>
            <person name="Marshall I.P."/>
            <person name="Finster K."/>
            <person name="Schramm A."/>
        </authorList>
    </citation>
    <scope>NUCLEOTIDE SEQUENCE [LARGE SCALE GENOMIC DNA]</scope>
    <source>
        <strain evidence="1 2">S3-2</strain>
    </source>
</reference>
<name>A0A1A7BZY6_9BURK</name>
<proteinExistence type="predicted"/>
<keyword evidence="2" id="KW-1185">Reference proteome</keyword>
<dbReference type="InterPro" id="IPR021330">
    <property type="entry name" value="DUF2939"/>
</dbReference>
<gene>
    <name evidence="1" type="ORF">ASR47_1005268</name>
</gene>
<dbReference type="Proteomes" id="UP000092713">
    <property type="component" value="Unassembled WGS sequence"/>
</dbReference>
<dbReference type="STRING" id="1747903.ASR47_1005268"/>
<sequence>MKRKHAVAAIFTVAAVGITYASPYIAMYRISMAARSVNTSSLARQADLPALRASVARQLRAAGVAGNAEELEQMLGAIVSPPGLTLLIMHGKQGSDGKRHDFRLSYRSWNEVELRRAGAGDAASGFMLRRRGMWEWQLADLSLPADL</sequence>
<accession>A0A1A7BZY6</accession>
<organism evidence="1 2">
    <name type="scientific">Janthinobacterium psychrotolerans</name>
    <dbReference type="NCBI Taxonomy" id="1747903"/>
    <lineage>
        <taxon>Bacteria</taxon>
        <taxon>Pseudomonadati</taxon>
        <taxon>Pseudomonadota</taxon>
        <taxon>Betaproteobacteria</taxon>
        <taxon>Burkholderiales</taxon>
        <taxon>Oxalobacteraceae</taxon>
        <taxon>Janthinobacterium</taxon>
    </lineage>
</organism>
<protein>
    <recommendedName>
        <fullName evidence="3">DUF2939 domain-containing protein</fullName>
    </recommendedName>
</protein>
<evidence type="ECO:0000313" key="1">
    <source>
        <dbReference type="EMBL" id="OBV38314.1"/>
    </source>
</evidence>
<dbReference type="RefSeq" id="WP_065309170.1">
    <property type="nucleotide sequence ID" value="NZ_LOCQ01000058.1"/>
</dbReference>
<evidence type="ECO:0000313" key="2">
    <source>
        <dbReference type="Proteomes" id="UP000092713"/>
    </source>
</evidence>
<comment type="caution">
    <text evidence="1">The sequence shown here is derived from an EMBL/GenBank/DDBJ whole genome shotgun (WGS) entry which is preliminary data.</text>
</comment>
<dbReference type="Pfam" id="PF11159">
    <property type="entry name" value="DUF2939"/>
    <property type="match status" value="1"/>
</dbReference>
<evidence type="ECO:0008006" key="3">
    <source>
        <dbReference type="Google" id="ProtNLM"/>
    </source>
</evidence>